<accession>A0A096A8V4</accession>
<dbReference type="Proteomes" id="UP000029525">
    <property type="component" value="Unassembled WGS sequence"/>
</dbReference>
<proteinExistence type="predicted"/>
<gene>
    <name evidence="1" type="ORF">HMPREF0647_10630</name>
</gene>
<reference evidence="1 2" key="1">
    <citation type="submission" date="2014-07" db="EMBL/GenBank/DDBJ databases">
        <authorList>
            <person name="McCorrison J."/>
            <person name="Sanka R."/>
            <person name="Torralba M."/>
            <person name="Gillis M."/>
            <person name="Haft D.H."/>
            <person name="Methe B."/>
            <person name="Sutton G."/>
            <person name="Nelson K.E."/>
        </authorList>
    </citation>
    <scope>NUCLEOTIDE SEQUENCE [LARGE SCALE GENOMIC DNA]</scope>
    <source>
        <strain evidence="1 2">DNF00320</strain>
    </source>
</reference>
<name>A0A096A8V4_9BACT</name>
<dbReference type="RefSeq" id="WP_155273329.1">
    <property type="nucleotide sequence ID" value="NZ_JRNQ01000104.1"/>
</dbReference>
<evidence type="ECO:0000313" key="2">
    <source>
        <dbReference type="Proteomes" id="UP000029525"/>
    </source>
</evidence>
<comment type="caution">
    <text evidence="1">The sequence shown here is derived from an EMBL/GenBank/DDBJ whole genome shotgun (WGS) entry which is preliminary data.</text>
</comment>
<dbReference type="EMBL" id="JRNQ01000104">
    <property type="protein sequence ID" value="KGF42996.1"/>
    <property type="molecule type" value="Genomic_DNA"/>
</dbReference>
<organism evidence="1 2">
    <name type="scientific">Prevotella bivia DNF00320</name>
    <dbReference type="NCBI Taxonomy" id="1401068"/>
    <lineage>
        <taxon>Bacteria</taxon>
        <taxon>Pseudomonadati</taxon>
        <taxon>Bacteroidota</taxon>
        <taxon>Bacteroidia</taxon>
        <taxon>Bacteroidales</taxon>
        <taxon>Prevotellaceae</taxon>
        <taxon>Prevotella</taxon>
    </lineage>
</organism>
<evidence type="ECO:0000313" key="1">
    <source>
        <dbReference type="EMBL" id="KGF42996.1"/>
    </source>
</evidence>
<protein>
    <submittedName>
        <fullName evidence="1">Uncharacterized protein</fullName>
    </submittedName>
</protein>
<dbReference type="AlphaFoldDB" id="A0A096A8V4"/>
<sequence length="72" mass="8167">MSQWSESGAGLRRRWLQLDEDTGEATWMLSRQQEEKEYMDKTCDSVFCKGPTKSDYLGSGLRLSGHGHGNRA</sequence>